<evidence type="ECO:0000256" key="1">
    <source>
        <dbReference type="SAM" id="SignalP"/>
    </source>
</evidence>
<reference evidence="2 3" key="1">
    <citation type="submission" date="2016-09" db="EMBL/GenBank/DDBJ databases">
        <title>Genome-resolved meta-omics ties microbial dynamics to process performance in biotechnology for thiocyanate degradation.</title>
        <authorList>
            <person name="Kantor R.S."/>
            <person name="Huddy R.J."/>
            <person name="Iyer R."/>
            <person name="Thomas B.C."/>
            <person name="Brown C.T."/>
            <person name="Anantharaman K."/>
            <person name="Tringe S."/>
            <person name="Hettich R.L."/>
            <person name="Harrison S.T."/>
            <person name="Banfield J.F."/>
        </authorList>
    </citation>
    <scope>NUCLEOTIDE SEQUENCE [LARGE SCALE GENOMIC DNA]</scope>
    <source>
        <strain evidence="2">59-99</strain>
    </source>
</reference>
<keyword evidence="1" id="KW-0732">Signal</keyword>
<protein>
    <submittedName>
        <fullName evidence="2">Uncharacterized protein</fullName>
    </submittedName>
</protein>
<dbReference type="EMBL" id="MKVH01000003">
    <property type="protein sequence ID" value="OJX60954.1"/>
    <property type="molecule type" value="Genomic_DNA"/>
</dbReference>
<feature type="signal peptide" evidence="1">
    <location>
        <begin position="1"/>
        <end position="22"/>
    </location>
</feature>
<proteinExistence type="predicted"/>
<gene>
    <name evidence="2" type="ORF">BGO89_05160</name>
</gene>
<comment type="caution">
    <text evidence="2">The sequence shown here is derived from an EMBL/GenBank/DDBJ whole genome shotgun (WGS) entry which is preliminary data.</text>
</comment>
<evidence type="ECO:0000313" key="2">
    <source>
        <dbReference type="EMBL" id="OJX60954.1"/>
    </source>
</evidence>
<dbReference type="Proteomes" id="UP000184233">
    <property type="component" value="Unassembled WGS sequence"/>
</dbReference>
<feature type="chain" id="PRO_5013064324" evidence="1">
    <location>
        <begin position="23"/>
        <end position="2114"/>
    </location>
</feature>
<name>A0A1M3L660_9BACT</name>
<organism evidence="2 3">
    <name type="scientific">Candidatus Kapaibacterium thiocyanatum</name>
    <dbReference type="NCBI Taxonomy" id="1895771"/>
    <lineage>
        <taxon>Bacteria</taxon>
        <taxon>Pseudomonadati</taxon>
        <taxon>Candidatus Kapaibacteriota</taxon>
        <taxon>Candidatus Kapaibacteriia</taxon>
        <taxon>Candidatus Kapaibacteriales</taxon>
        <taxon>Candidatus Kapaibacteriaceae</taxon>
        <taxon>Candidatus Kapaibacterium</taxon>
    </lineage>
</organism>
<sequence length="2114" mass="229644">MKHHILALFAVLLAVPLHEAHAQLQPQPSVDPFTGAFQCAIPVMTVPGPHGSSYTITLNYSSEVRAEEEASWVGYGWTLEAPAVYRMRKGLPDDMKERTVLYHDKGTINMSSLSLRGGGEILSFNNSFVSSFGLGGTFMVSCNSMTGFDAVTGIAPNVGISLPNGLNLGIGLSYDTKGRFGLGMGMGQKSRTGGPSTSIFGISMFSYDPQSRQSPNAGMQRPFSGENDISELSFRLGFYEAAGTFTTSTITFVDQTKTANGYLYVPDAMTPGRPDIMMDYLVEREHNVSRDDPSTLPIPLPANDEFLVSAPGFGGKFRAHHALPLGLRPSVQTSSIDVRSLSIKGVAGVNYGAGLGGIVPFPATHTMQTSGLGTEWNLNGETAEWLAQRRMQPFFRYVDDPADEVRYSSTDGSLVPGFDGLSKSAYHPVNRGRLPRMNRSVEYRTAGDLRNLYGIATGNNILRRSIEARFRGTNYTIESMPPEVIMDFTVTNEDGSMIDFNTALYCFNEKSTTYTKLDKGLNVLRPATRVFYSTVPYKEGDASDVSTREMSHPYVHTWYATAMYSPDYVDVNDNGPDDADAGGWTTFGYTDRMTRRWRSPYNGYWIDRQDVDDNVDDVLSFATGRQQQTFLTRVETATHVAYFYTNKDIPPTSGPVQRLDGYEPAADGSEANVPSPRPMVNDVPYLSQIVLYKKNGANPPIKLQTVHFSYDYSVAPGNPSSASYGGTHVGKLTLRRIWTEGRDVKESSIAPVDFYYNYPTAGTGAGTTTKDEINVGPLTARYGASVSFPSPVTENPTFNANNVDAWGYQTGIRPADDPGNPVMEMQRFAPPQYWQTAGDPGTYRLKTIKMPTGNRIVPIYERRTYAWVQDKPAMSLVPLTQYAGDISRRNKTGPSAQENAFTVAVQQVGLDPADATGIDRYVANLKSRFVDNGEPMYFRFAYDRNLCDDATQPLDQFYVRGYGKVVSCSLVTVTGGQKAIRLTIGAMDDSNFGTSTMSTLQEAQYNSPYGVVIKYWKTFLQGKCQCDDGDAYDPMGLMIKFGLLPGWMFNQIVSIPTSSLARIVPIRSVLKLPLAGVKAGGGARVARLLTISPDGTQEAGDASALGTEYIYGDRTGTVEKESWGVATNEPDIMREENAVVGIDTEYWHRAANEILDDALLAKMEGPIGYSLLPGASVGYSKIVMRPLNRQVNTAGYAIMKYATVRDVPTVVATKTTASVLPNDYHPLSVPMFQRSKMDVGIRQGFAIKLRQHHGLLLSSERYSGVHESAETQRLVSSTQYDYTMPGDLIDYFNTEDHTLRARAGLDHQDLMTESRLFTEKLDMFRGDFTIEINPAAPVFPLTGLGFLYNGVNHSLKTYVATNIQRQTPVVRRTISMVDGRRDTSEIMAYDIRTGLPAITRRTDSYQGTSATGSVPAGNHNSSITAVTTPALAVYPDVGQRAELYRQVFKSSSNHPVYGVVTADVVSPTALKLTRSVGTINDGRTDSLMNLFRIGDEFAIYQGTTLQAIVASTGIPVLATGSITIPVRAKVGTLATTTNVEVVVLRSGRKNFIMAQAASTAYYGLDLAPAVTRSRALYGLERNLNAFNDFVRDGSGAVSRTYVNYLRFDNGSASFDVTAPYRDDIDPCYPVSFPGILPLSKFWFGTMLNPAQTQVDIGITKPYDAARNEPSCDGVHDKNFNVCSYPWTNRTFCSNDVWANVAQSPPPAVAAPGGTRCFDTHSWDLWRLFRVGDQGTLTINTFAVPPTAPNAGHVRLVGGDLPALPLIPAGARVLSAQTLSWQGFPVAIGSVTYGQQWLPVTRWTWNAASPLDASGAVSGTPAVTVFENAGTFARPAPATTAMWYDPASVTTIAPTTDGWHRGTLITKVNMHGQPTMAEDKFAVASIMQHDAPGRVVQATFADAIAGKAWYESMEDVTSGTTTAAAFTGLKSLAIASGGSATVNRPANAVAGTVSGTADIVIRMWIRPQTLASSPPSVTSITVNGSALTANDVLGTVDGWMLVETKRTETNMNTSVTIAPSSYAIYVDDVIVHSPTAVTSAMITDVELRPVAVFGDDHYPNAMSYDARGAAAGLVNYSTNGRAVSLTGGGNVPKQVRTALFLRGGANPDFQFKELP</sequence>
<accession>A0A1M3L660</accession>
<evidence type="ECO:0000313" key="3">
    <source>
        <dbReference type="Proteomes" id="UP000184233"/>
    </source>
</evidence>